<feature type="transmembrane region" description="Helical" evidence="6">
    <location>
        <begin position="237"/>
        <end position="257"/>
    </location>
</feature>
<feature type="transmembrane region" description="Helical" evidence="6">
    <location>
        <begin position="195"/>
        <end position="217"/>
    </location>
</feature>
<proteinExistence type="predicted"/>
<keyword evidence="3 6" id="KW-0812">Transmembrane</keyword>
<protein>
    <submittedName>
        <fullName evidence="8">MFS transporter</fullName>
    </submittedName>
</protein>
<evidence type="ECO:0000259" key="7">
    <source>
        <dbReference type="PROSITE" id="PS50850"/>
    </source>
</evidence>
<feature type="transmembrane region" description="Helical" evidence="6">
    <location>
        <begin position="269"/>
        <end position="293"/>
    </location>
</feature>
<keyword evidence="4 6" id="KW-1133">Transmembrane helix</keyword>
<evidence type="ECO:0000256" key="1">
    <source>
        <dbReference type="ARBA" id="ARBA00004651"/>
    </source>
</evidence>
<comment type="caution">
    <text evidence="8">The sequence shown here is derived from an EMBL/GenBank/DDBJ whole genome shotgun (WGS) entry which is preliminary data.</text>
</comment>
<dbReference type="InterPro" id="IPR050189">
    <property type="entry name" value="MFS_Efflux_Transporters"/>
</dbReference>
<dbReference type="SUPFAM" id="SSF103473">
    <property type="entry name" value="MFS general substrate transporter"/>
    <property type="match status" value="1"/>
</dbReference>
<organism evidence="8 9">
    <name type="scientific">Kocuria oceani</name>
    <dbReference type="NCBI Taxonomy" id="988827"/>
    <lineage>
        <taxon>Bacteria</taxon>
        <taxon>Bacillati</taxon>
        <taxon>Actinomycetota</taxon>
        <taxon>Actinomycetes</taxon>
        <taxon>Micrococcales</taxon>
        <taxon>Micrococcaceae</taxon>
        <taxon>Kocuria</taxon>
    </lineage>
</organism>
<dbReference type="InterPro" id="IPR036259">
    <property type="entry name" value="MFS_trans_sf"/>
</dbReference>
<accession>A0ABV9TJM0</accession>
<name>A0ABV9TJM0_9MICC</name>
<evidence type="ECO:0000256" key="6">
    <source>
        <dbReference type="SAM" id="Phobius"/>
    </source>
</evidence>
<feature type="transmembrane region" description="Helical" evidence="6">
    <location>
        <begin position="34"/>
        <end position="53"/>
    </location>
</feature>
<dbReference type="PANTHER" id="PTHR43124:SF3">
    <property type="entry name" value="CHLORAMPHENICOL EFFLUX PUMP RV0191"/>
    <property type="match status" value="1"/>
</dbReference>
<keyword evidence="5 6" id="KW-0472">Membrane</keyword>
<feature type="transmembrane region" description="Helical" evidence="6">
    <location>
        <begin position="65"/>
        <end position="84"/>
    </location>
</feature>
<dbReference type="InterPro" id="IPR011701">
    <property type="entry name" value="MFS"/>
</dbReference>
<keyword evidence="9" id="KW-1185">Reference proteome</keyword>
<feature type="transmembrane region" description="Helical" evidence="6">
    <location>
        <begin position="90"/>
        <end position="111"/>
    </location>
</feature>
<comment type="subcellular location">
    <subcellularLocation>
        <location evidence="1">Cell membrane</location>
        <topology evidence="1">Multi-pass membrane protein</topology>
    </subcellularLocation>
</comment>
<gene>
    <name evidence="8" type="ORF">ACFPCS_11405</name>
</gene>
<dbReference type="PROSITE" id="PS50850">
    <property type="entry name" value="MFS"/>
    <property type="match status" value="1"/>
</dbReference>
<dbReference type="Proteomes" id="UP001595797">
    <property type="component" value="Unassembled WGS sequence"/>
</dbReference>
<sequence length="296" mass="30480">MVVLLVVTALLVLTQLYAAIPLIAPIGAELGSDVTFALSTVFSVCYAVGFLIWGPLADQYGRKRIMLIGLVYLTVATIACGFASTVPMLAALRGVQGVMASSFAPVALAYLAEATPLKRRATAIGAMSTAFLVAGIAGQVLASALSLTLGWQWVFILSGIMLGLGMIGVAVLVTEPHSRRDDASLVRRFAVVGRVATRPSVLLLSLAHLTLLLSFVGMYTGLGPHLTDLCLDSSQVIWLRLVGLPGMFASLFAGAIAKRLGGAGVARAGFALAAIGLLIEAALSASLAGTALASLV</sequence>
<evidence type="ECO:0000313" key="9">
    <source>
        <dbReference type="Proteomes" id="UP001595797"/>
    </source>
</evidence>
<feature type="transmembrane region" description="Helical" evidence="6">
    <location>
        <begin position="123"/>
        <end position="145"/>
    </location>
</feature>
<keyword evidence="2" id="KW-1003">Cell membrane</keyword>
<dbReference type="Gene3D" id="1.20.1250.20">
    <property type="entry name" value="MFS general substrate transporter like domains"/>
    <property type="match status" value="1"/>
</dbReference>
<evidence type="ECO:0000256" key="3">
    <source>
        <dbReference type="ARBA" id="ARBA00022692"/>
    </source>
</evidence>
<evidence type="ECO:0000256" key="2">
    <source>
        <dbReference type="ARBA" id="ARBA00022475"/>
    </source>
</evidence>
<dbReference type="InterPro" id="IPR020846">
    <property type="entry name" value="MFS_dom"/>
</dbReference>
<reference evidence="9" key="1">
    <citation type="journal article" date="2019" name="Int. J. Syst. Evol. Microbiol.">
        <title>The Global Catalogue of Microorganisms (GCM) 10K type strain sequencing project: providing services to taxonomists for standard genome sequencing and annotation.</title>
        <authorList>
            <consortium name="The Broad Institute Genomics Platform"/>
            <consortium name="The Broad Institute Genome Sequencing Center for Infectious Disease"/>
            <person name="Wu L."/>
            <person name="Ma J."/>
        </authorList>
    </citation>
    <scope>NUCLEOTIDE SEQUENCE [LARGE SCALE GENOMIC DNA]</scope>
    <source>
        <strain evidence="9">CGMCC 4.6946</strain>
    </source>
</reference>
<dbReference type="RefSeq" id="WP_197425748.1">
    <property type="nucleotide sequence ID" value="NZ_JARAMH010000015.1"/>
</dbReference>
<dbReference type="EMBL" id="JBHSIW010000014">
    <property type="protein sequence ID" value="MFC4904171.1"/>
    <property type="molecule type" value="Genomic_DNA"/>
</dbReference>
<evidence type="ECO:0000256" key="5">
    <source>
        <dbReference type="ARBA" id="ARBA00023136"/>
    </source>
</evidence>
<evidence type="ECO:0000256" key="4">
    <source>
        <dbReference type="ARBA" id="ARBA00022989"/>
    </source>
</evidence>
<dbReference type="Pfam" id="PF07690">
    <property type="entry name" value="MFS_1"/>
    <property type="match status" value="1"/>
</dbReference>
<evidence type="ECO:0000313" key="8">
    <source>
        <dbReference type="EMBL" id="MFC4904171.1"/>
    </source>
</evidence>
<dbReference type="PANTHER" id="PTHR43124">
    <property type="entry name" value="PURINE EFFLUX PUMP PBUE"/>
    <property type="match status" value="1"/>
</dbReference>
<feature type="domain" description="Major facilitator superfamily (MFS) profile" evidence="7">
    <location>
        <begin position="1"/>
        <end position="296"/>
    </location>
</feature>
<feature type="transmembrane region" description="Helical" evidence="6">
    <location>
        <begin position="151"/>
        <end position="174"/>
    </location>
</feature>